<dbReference type="PANTHER" id="PTHR43048:SF6">
    <property type="entry name" value="BLR8189 PROTEIN"/>
    <property type="match status" value="1"/>
</dbReference>
<evidence type="ECO:0000259" key="2">
    <source>
        <dbReference type="PROSITE" id="PS51819"/>
    </source>
</evidence>
<dbReference type="EMBL" id="FAOZ01000003">
    <property type="protein sequence ID" value="CUU54657.1"/>
    <property type="molecule type" value="Genomic_DNA"/>
</dbReference>
<keyword evidence="3" id="KW-0223">Dioxygenase</keyword>
<dbReference type="SUPFAM" id="SSF54593">
    <property type="entry name" value="Glyoxalase/Bleomycin resistance protein/Dihydroxybiphenyl dioxygenase"/>
    <property type="match status" value="1"/>
</dbReference>
<dbReference type="InterPro" id="IPR029068">
    <property type="entry name" value="Glyas_Bleomycin-R_OHBP_Dase"/>
</dbReference>
<dbReference type="InterPro" id="IPR051785">
    <property type="entry name" value="MMCE/EMCE_epimerase"/>
</dbReference>
<dbReference type="GO" id="GO:0046872">
    <property type="term" value="F:metal ion binding"/>
    <property type="evidence" value="ECO:0007669"/>
    <property type="project" value="UniProtKB-KW"/>
</dbReference>
<keyword evidence="1" id="KW-0479">Metal-binding</keyword>
<dbReference type="GO" id="GO:0051213">
    <property type="term" value="F:dioxygenase activity"/>
    <property type="evidence" value="ECO:0007669"/>
    <property type="project" value="UniProtKB-KW"/>
</dbReference>
<name>A0A0S4QGH9_9ACTN</name>
<organism evidence="3 4">
    <name type="scientific">Parafrankia irregularis</name>
    <dbReference type="NCBI Taxonomy" id="795642"/>
    <lineage>
        <taxon>Bacteria</taxon>
        <taxon>Bacillati</taxon>
        <taxon>Actinomycetota</taxon>
        <taxon>Actinomycetes</taxon>
        <taxon>Frankiales</taxon>
        <taxon>Frankiaceae</taxon>
        <taxon>Parafrankia</taxon>
    </lineage>
</organism>
<sequence>MATMATARVDHVGITVPDLDAASSLFIRLLGARPLYRRTYPADLDAAVEARTLLPRQLGTHPDAGYRVEVLRVAGTDLELFEWRAPDLTGAVPRVCDPGGHHLAFEVEDVAATAAAFAAEPGVRVLGEPQILGANHPLAGRAWIYALLPWGTFIELVSRPATRDTR</sequence>
<proteinExistence type="predicted"/>
<accession>A0A0S4QGH9</accession>
<dbReference type="Gene3D" id="3.10.180.10">
    <property type="entry name" value="2,3-Dihydroxybiphenyl 1,2-Dioxygenase, domain 1"/>
    <property type="match status" value="1"/>
</dbReference>
<keyword evidence="3" id="KW-0560">Oxidoreductase</keyword>
<dbReference type="AlphaFoldDB" id="A0A0S4QGH9"/>
<reference evidence="4" key="1">
    <citation type="submission" date="2015-11" db="EMBL/GenBank/DDBJ databases">
        <authorList>
            <person name="Varghese N."/>
        </authorList>
    </citation>
    <scope>NUCLEOTIDE SEQUENCE [LARGE SCALE GENOMIC DNA]</scope>
    <source>
        <strain evidence="4">DSM 45899</strain>
    </source>
</reference>
<evidence type="ECO:0000313" key="4">
    <source>
        <dbReference type="Proteomes" id="UP000198802"/>
    </source>
</evidence>
<keyword evidence="4" id="KW-1185">Reference proteome</keyword>
<evidence type="ECO:0000313" key="3">
    <source>
        <dbReference type="EMBL" id="CUU54657.1"/>
    </source>
</evidence>
<dbReference type="InterPro" id="IPR037523">
    <property type="entry name" value="VOC_core"/>
</dbReference>
<dbReference type="Pfam" id="PF13669">
    <property type="entry name" value="Glyoxalase_4"/>
    <property type="match status" value="1"/>
</dbReference>
<feature type="domain" description="VOC" evidence="2">
    <location>
        <begin position="8"/>
        <end position="159"/>
    </location>
</feature>
<dbReference type="Proteomes" id="UP000198802">
    <property type="component" value="Unassembled WGS sequence"/>
</dbReference>
<dbReference type="GO" id="GO:0004493">
    <property type="term" value="F:methylmalonyl-CoA epimerase activity"/>
    <property type="evidence" value="ECO:0007669"/>
    <property type="project" value="TreeGrafter"/>
</dbReference>
<protein>
    <submittedName>
        <fullName evidence="3">Catechol 2,3-dioxygenase</fullName>
    </submittedName>
</protein>
<dbReference type="PANTHER" id="PTHR43048">
    <property type="entry name" value="METHYLMALONYL-COA EPIMERASE"/>
    <property type="match status" value="1"/>
</dbReference>
<dbReference type="PROSITE" id="PS51819">
    <property type="entry name" value="VOC"/>
    <property type="match status" value="1"/>
</dbReference>
<evidence type="ECO:0000256" key="1">
    <source>
        <dbReference type="ARBA" id="ARBA00022723"/>
    </source>
</evidence>
<dbReference type="GO" id="GO:0046491">
    <property type="term" value="P:L-methylmalonyl-CoA metabolic process"/>
    <property type="evidence" value="ECO:0007669"/>
    <property type="project" value="TreeGrafter"/>
</dbReference>
<gene>
    <name evidence="3" type="ORF">Ga0074812_103147</name>
</gene>